<keyword evidence="6" id="KW-0133">Cell shape</keyword>
<evidence type="ECO:0000256" key="4">
    <source>
        <dbReference type="ARBA" id="ARBA00022741"/>
    </source>
</evidence>
<dbReference type="Pfam" id="PF08245">
    <property type="entry name" value="Mur_ligase_M"/>
    <property type="match status" value="1"/>
</dbReference>
<dbReference type="EMBL" id="UOFT01000016">
    <property type="protein sequence ID" value="VAW91842.1"/>
    <property type="molecule type" value="Genomic_DNA"/>
</dbReference>
<evidence type="ECO:0000256" key="6">
    <source>
        <dbReference type="ARBA" id="ARBA00022960"/>
    </source>
</evidence>
<protein>
    <recommendedName>
        <fullName evidence="10">UDP-MurNAc-pentapeptide synthetase</fullName>
    </recommendedName>
</protein>
<feature type="domain" description="Mur ligase central" evidence="13">
    <location>
        <begin position="122"/>
        <end position="313"/>
    </location>
</feature>
<dbReference type="PANTHER" id="PTHR43024">
    <property type="entry name" value="UDP-N-ACETYLMURAMOYL-TRIPEPTIDE--D-ALANYL-D-ALANINE LIGASE"/>
    <property type="match status" value="1"/>
</dbReference>
<name>A0A3B0ZWN7_9ZZZZ</name>
<dbReference type="Gene3D" id="3.40.1390.10">
    <property type="entry name" value="MurE/MurF, N-terminal domain"/>
    <property type="match status" value="1"/>
</dbReference>
<evidence type="ECO:0000313" key="14">
    <source>
        <dbReference type="EMBL" id="VAW91842.1"/>
    </source>
</evidence>
<evidence type="ECO:0000256" key="7">
    <source>
        <dbReference type="ARBA" id="ARBA00022984"/>
    </source>
</evidence>
<keyword evidence="3" id="KW-0132">Cell division</keyword>
<evidence type="ECO:0000256" key="3">
    <source>
        <dbReference type="ARBA" id="ARBA00022618"/>
    </source>
</evidence>
<evidence type="ECO:0000256" key="5">
    <source>
        <dbReference type="ARBA" id="ARBA00022840"/>
    </source>
</evidence>
<dbReference type="GO" id="GO:0009252">
    <property type="term" value="P:peptidoglycan biosynthetic process"/>
    <property type="evidence" value="ECO:0007669"/>
    <property type="project" value="UniProtKB-KW"/>
</dbReference>
<feature type="domain" description="Mur ligase N-terminal catalytic" evidence="11">
    <location>
        <begin position="41"/>
        <end position="88"/>
    </location>
</feature>
<dbReference type="InterPro" id="IPR013221">
    <property type="entry name" value="Mur_ligase_cen"/>
</dbReference>
<dbReference type="PANTHER" id="PTHR43024:SF1">
    <property type="entry name" value="UDP-N-ACETYLMURAMOYL-TRIPEPTIDE--D-ALANYL-D-ALANINE LIGASE"/>
    <property type="match status" value="1"/>
</dbReference>
<dbReference type="Gene3D" id="3.90.190.20">
    <property type="entry name" value="Mur ligase, C-terminal domain"/>
    <property type="match status" value="1"/>
</dbReference>
<dbReference type="GO" id="GO:0071555">
    <property type="term" value="P:cell wall organization"/>
    <property type="evidence" value="ECO:0007669"/>
    <property type="project" value="UniProtKB-KW"/>
</dbReference>
<dbReference type="InterPro" id="IPR005863">
    <property type="entry name" value="UDP-N-AcMur_synth"/>
</dbReference>
<keyword evidence="1" id="KW-0963">Cytoplasm</keyword>
<feature type="domain" description="Mur ligase C-terminal" evidence="12">
    <location>
        <begin position="336"/>
        <end position="454"/>
    </location>
</feature>
<dbReference type="Pfam" id="PF01225">
    <property type="entry name" value="Mur_ligase"/>
    <property type="match status" value="1"/>
</dbReference>
<dbReference type="InterPro" id="IPR036565">
    <property type="entry name" value="Mur-like_cat_sf"/>
</dbReference>
<keyword evidence="5" id="KW-0067">ATP-binding</keyword>
<evidence type="ECO:0000259" key="12">
    <source>
        <dbReference type="Pfam" id="PF02875"/>
    </source>
</evidence>
<dbReference type="Gene3D" id="3.40.1190.10">
    <property type="entry name" value="Mur-like, catalytic domain"/>
    <property type="match status" value="1"/>
</dbReference>
<gene>
    <name evidence="14" type="ORF">MNBD_GAMMA23-158</name>
</gene>
<proteinExistence type="inferred from homology"/>
<dbReference type="GO" id="GO:0008360">
    <property type="term" value="P:regulation of cell shape"/>
    <property type="evidence" value="ECO:0007669"/>
    <property type="project" value="UniProtKB-KW"/>
</dbReference>
<keyword evidence="8" id="KW-0131">Cell cycle</keyword>
<dbReference type="InterPro" id="IPR035911">
    <property type="entry name" value="MurE/MurF_N"/>
</dbReference>
<dbReference type="NCBIfam" id="TIGR01143">
    <property type="entry name" value="murF"/>
    <property type="match status" value="1"/>
</dbReference>
<dbReference type="AlphaFoldDB" id="A0A3B0ZWN7"/>
<dbReference type="InterPro" id="IPR051046">
    <property type="entry name" value="MurCDEF_CellWall_CoF430Synth"/>
</dbReference>
<dbReference type="HAMAP" id="MF_02019">
    <property type="entry name" value="MurF"/>
    <property type="match status" value="1"/>
</dbReference>
<evidence type="ECO:0000256" key="8">
    <source>
        <dbReference type="ARBA" id="ARBA00023306"/>
    </source>
</evidence>
<dbReference type="SUPFAM" id="SSF63418">
    <property type="entry name" value="MurE/MurF N-terminal domain"/>
    <property type="match status" value="1"/>
</dbReference>
<dbReference type="GO" id="GO:0051301">
    <property type="term" value="P:cell division"/>
    <property type="evidence" value="ECO:0007669"/>
    <property type="project" value="UniProtKB-KW"/>
</dbReference>
<reference evidence="14" key="1">
    <citation type="submission" date="2018-06" db="EMBL/GenBank/DDBJ databases">
        <authorList>
            <person name="Zhirakovskaya E."/>
        </authorList>
    </citation>
    <scope>NUCLEOTIDE SEQUENCE</scope>
</reference>
<dbReference type="SUPFAM" id="SSF53623">
    <property type="entry name" value="MurD-like peptide ligases, catalytic domain"/>
    <property type="match status" value="1"/>
</dbReference>
<keyword evidence="7" id="KW-0573">Peptidoglycan synthesis</keyword>
<evidence type="ECO:0000259" key="13">
    <source>
        <dbReference type="Pfam" id="PF08245"/>
    </source>
</evidence>
<dbReference type="GO" id="GO:0047480">
    <property type="term" value="F:UDP-N-acetylmuramoyl-tripeptide-D-alanyl-D-alanine ligase activity"/>
    <property type="evidence" value="ECO:0007669"/>
    <property type="project" value="InterPro"/>
</dbReference>
<dbReference type="GO" id="GO:0005524">
    <property type="term" value="F:ATP binding"/>
    <property type="evidence" value="ECO:0007669"/>
    <property type="project" value="UniProtKB-KW"/>
</dbReference>
<dbReference type="InterPro" id="IPR000713">
    <property type="entry name" value="Mur_ligase_N"/>
</dbReference>
<keyword evidence="4" id="KW-0547">Nucleotide-binding</keyword>
<dbReference type="InterPro" id="IPR036615">
    <property type="entry name" value="Mur_ligase_C_dom_sf"/>
</dbReference>
<accession>A0A3B0ZWN7</accession>
<evidence type="ECO:0000259" key="11">
    <source>
        <dbReference type="Pfam" id="PF01225"/>
    </source>
</evidence>
<dbReference type="Pfam" id="PF02875">
    <property type="entry name" value="Mur_ligase_C"/>
    <property type="match status" value="1"/>
</dbReference>
<keyword evidence="2 14" id="KW-0436">Ligase</keyword>
<evidence type="ECO:0000256" key="1">
    <source>
        <dbReference type="ARBA" id="ARBA00022490"/>
    </source>
</evidence>
<dbReference type="InterPro" id="IPR004101">
    <property type="entry name" value="Mur_ligase_C"/>
</dbReference>
<evidence type="ECO:0000256" key="9">
    <source>
        <dbReference type="ARBA" id="ARBA00023316"/>
    </source>
</evidence>
<sequence>MSLAAVKLEYPIKMFTMTLKEIQEITGAELHGSKADLNGSVSGVNTDSRTLKRGELFVALKGENFDAHDFILSAHDRGAAAYLIDHKIEQVKPALIVKDTKIAFGQIAQAWRNKFTYPVIAVTGSNGKTTVKEMLFSILSHQSKTLGTNGVLATKGNFNNDIGVPITLNRMKSSHDGAVIEMGANHQGEISYLTQMVNPDVAIITNAAAAHLEGFGSLDGVAKAKGEIFEGLNNQGTAIINYDDTYSTYWKKLAGKNKIISFGENSNADVSYTAHNKGNLITVTVKNKLQFELQLPLLGKHNIMNALAAVAAAVALGVDFNIIKLALESMKPVPGRLVSKKGVHGSLVIDDTYNANPASLAAAVEVMSSFSGIHHIVLGDMGELGEDAMALHKSAAQIIKQAGVKYLYTLGESSSATSDEFGQGAQHFLTHQDLVAALNKNIQPDDCVLVKGSRAMQMEKIVNAICAAALEPGER</sequence>
<keyword evidence="9" id="KW-0961">Cell wall biogenesis/degradation</keyword>
<dbReference type="SUPFAM" id="SSF53244">
    <property type="entry name" value="MurD-like peptide ligases, peptide-binding domain"/>
    <property type="match status" value="1"/>
</dbReference>
<evidence type="ECO:0000256" key="10">
    <source>
        <dbReference type="ARBA" id="ARBA00031461"/>
    </source>
</evidence>
<organism evidence="14">
    <name type="scientific">hydrothermal vent metagenome</name>
    <dbReference type="NCBI Taxonomy" id="652676"/>
    <lineage>
        <taxon>unclassified sequences</taxon>
        <taxon>metagenomes</taxon>
        <taxon>ecological metagenomes</taxon>
    </lineage>
</organism>
<evidence type="ECO:0000256" key="2">
    <source>
        <dbReference type="ARBA" id="ARBA00022598"/>
    </source>
</evidence>